<evidence type="ECO:0000313" key="10">
    <source>
        <dbReference type="Proteomes" id="UP000189580"/>
    </source>
</evidence>
<dbReference type="Pfam" id="PF02133">
    <property type="entry name" value="Transp_cyt_pur"/>
    <property type="match status" value="1"/>
</dbReference>
<feature type="transmembrane region" description="Helical" evidence="8">
    <location>
        <begin position="67"/>
        <end position="89"/>
    </location>
</feature>
<dbReference type="Proteomes" id="UP000189580">
    <property type="component" value="Chromosome c"/>
</dbReference>
<dbReference type="InterPro" id="IPR026030">
    <property type="entry name" value="Pur-cyt_permease_Fcy2/21/22"/>
</dbReference>
<dbReference type="PANTHER" id="PTHR31806:SF17">
    <property type="entry name" value="VITAMIN B6 TRANSPORTER TPN1"/>
    <property type="match status" value="1"/>
</dbReference>
<feature type="transmembrane region" description="Helical" evidence="8">
    <location>
        <begin position="448"/>
        <end position="466"/>
    </location>
</feature>
<keyword evidence="4 8" id="KW-0812">Transmembrane</keyword>
<accession>A0A167CCU9</accession>
<protein>
    <submittedName>
        <fullName evidence="9">Tpn1p</fullName>
    </submittedName>
</protein>
<dbReference type="Gene3D" id="1.10.4160.10">
    <property type="entry name" value="Hydantoin permease"/>
    <property type="match status" value="1"/>
</dbReference>
<comment type="subcellular location">
    <subcellularLocation>
        <location evidence="1">Membrane</location>
        <topology evidence="1">Multi-pass membrane protein</topology>
    </subcellularLocation>
</comment>
<feature type="transmembrane region" description="Helical" evidence="8">
    <location>
        <begin position="486"/>
        <end position="505"/>
    </location>
</feature>
<dbReference type="GO" id="GO:0022857">
    <property type="term" value="F:transmembrane transporter activity"/>
    <property type="evidence" value="ECO:0007669"/>
    <property type="project" value="InterPro"/>
</dbReference>
<evidence type="ECO:0000256" key="7">
    <source>
        <dbReference type="PIRNR" id="PIRNR002744"/>
    </source>
</evidence>
<name>A0A167CCU9_9ASCO</name>
<keyword evidence="10" id="KW-1185">Reference proteome</keyword>
<feature type="transmembrane region" description="Helical" evidence="8">
    <location>
        <begin position="335"/>
        <end position="357"/>
    </location>
</feature>
<dbReference type="GeneID" id="30036458"/>
<keyword evidence="6 7" id="KW-0472">Membrane</keyword>
<feature type="transmembrane region" description="Helical" evidence="8">
    <location>
        <begin position="101"/>
        <end position="123"/>
    </location>
</feature>
<feature type="transmembrane region" description="Helical" evidence="8">
    <location>
        <begin position="243"/>
        <end position="266"/>
    </location>
</feature>
<evidence type="ECO:0000256" key="6">
    <source>
        <dbReference type="ARBA" id="ARBA00023136"/>
    </source>
</evidence>
<comment type="similarity">
    <text evidence="2 7">Belongs to the purine-cytosine permease (2.A.39) family.</text>
</comment>
<evidence type="ECO:0000256" key="5">
    <source>
        <dbReference type="ARBA" id="ARBA00022989"/>
    </source>
</evidence>
<keyword evidence="3 7" id="KW-0813">Transport</keyword>
<dbReference type="GO" id="GO:0000329">
    <property type="term" value="C:fungal-type vacuole membrane"/>
    <property type="evidence" value="ECO:0007669"/>
    <property type="project" value="TreeGrafter"/>
</dbReference>
<feature type="transmembrane region" description="Helical" evidence="8">
    <location>
        <begin position="206"/>
        <end position="223"/>
    </location>
</feature>
<dbReference type="RefSeq" id="XP_018733997.1">
    <property type="nucleotide sequence ID" value="XM_018881404.1"/>
</dbReference>
<dbReference type="PANTHER" id="PTHR31806">
    <property type="entry name" value="PURINE-CYTOSINE PERMEASE FCY2-RELATED"/>
    <property type="match status" value="1"/>
</dbReference>
<feature type="transmembrane region" description="Helical" evidence="8">
    <location>
        <begin position="369"/>
        <end position="389"/>
    </location>
</feature>
<dbReference type="KEGG" id="slb:AWJ20_4337"/>
<dbReference type="InterPro" id="IPR001248">
    <property type="entry name" value="Pur-cyt_permease"/>
</dbReference>
<keyword evidence="5 8" id="KW-1133">Transmembrane helix</keyword>
<evidence type="ECO:0000256" key="4">
    <source>
        <dbReference type="ARBA" id="ARBA00022692"/>
    </source>
</evidence>
<reference evidence="9 10" key="1">
    <citation type="submission" date="2016-02" db="EMBL/GenBank/DDBJ databases">
        <title>Complete genome sequence and transcriptome regulation of the pentose utilising yeast Sugiyamaella lignohabitans.</title>
        <authorList>
            <person name="Bellasio M."/>
            <person name="Peymann A."/>
            <person name="Valli M."/>
            <person name="Sipitzky M."/>
            <person name="Graf A."/>
            <person name="Sauer M."/>
            <person name="Marx H."/>
            <person name="Mattanovich D."/>
        </authorList>
    </citation>
    <scope>NUCLEOTIDE SEQUENCE [LARGE SCALE GENOMIC DNA]</scope>
    <source>
        <strain evidence="9 10">CBS 10342</strain>
    </source>
</reference>
<dbReference type="AlphaFoldDB" id="A0A167CCU9"/>
<evidence type="ECO:0000256" key="8">
    <source>
        <dbReference type="SAM" id="Phobius"/>
    </source>
</evidence>
<proteinExistence type="inferred from homology"/>
<evidence type="ECO:0000256" key="3">
    <source>
        <dbReference type="ARBA" id="ARBA00022448"/>
    </source>
</evidence>
<feature type="transmembrane region" description="Helical" evidence="8">
    <location>
        <begin position="278"/>
        <end position="304"/>
    </location>
</feature>
<evidence type="ECO:0000313" key="9">
    <source>
        <dbReference type="EMBL" id="ANB11520.1"/>
    </source>
</evidence>
<feature type="transmembrane region" description="Helical" evidence="8">
    <location>
        <begin position="144"/>
        <end position="168"/>
    </location>
</feature>
<feature type="transmembrane region" description="Helical" evidence="8">
    <location>
        <begin position="180"/>
        <end position="199"/>
    </location>
</feature>
<evidence type="ECO:0000256" key="1">
    <source>
        <dbReference type="ARBA" id="ARBA00004141"/>
    </source>
</evidence>
<evidence type="ECO:0000256" key="2">
    <source>
        <dbReference type="ARBA" id="ARBA00008974"/>
    </source>
</evidence>
<sequence>MSTDEYDERFEKDGAKQTVYQRQPATNGFSDRFVRFSEKLDALGVELRGIHRVEPDERRSGNLREVINMYLLWMSGCGGLSSVSGYLLGPLLFQLSFKDCISSGVAGTVVGCAIAAYGATMGPRSGLRQMVGVRYQFGWWPAKFIALLNIVTLLGWSVVNCVFGGQILSAVSNNAVPIEVGITIITVIAFSVAIVGIRYIQYAEGFAAIPIIFTFLLLYIVSGKHFDLTTPSAGDSQTIIGNWLSNFSSVVGITGTWIAITSDYYVEFPESTPRMKTFLITFSAIFLPTMFVGILAIGVASGAYQLPAWQAAWDNLGAGGLLTEAFSPWHAGGKFLVVVLYISLVTNNILNSYSLALSMQVWGRMVTKIPRYILVVVSAMIFFVLAMAGRNKLSNILSTFLPMISYWCVIYVAILLEENFLFRRHNIPGLNDAYDWTIWNEKEKLPDCIAACLSFVIGVVGAVLGMNQGYYVGVFARKVGDMGADIGLFIAFGFTMVSYPVLRYIELRYAPKVRFLKARTSW</sequence>
<dbReference type="PIRSF" id="PIRSF002744">
    <property type="entry name" value="Pur-cyt_permease"/>
    <property type="match status" value="1"/>
</dbReference>
<dbReference type="GO" id="GO:0005886">
    <property type="term" value="C:plasma membrane"/>
    <property type="evidence" value="ECO:0007669"/>
    <property type="project" value="TreeGrafter"/>
</dbReference>
<feature type="transmembrane region" description="Helical" evidence="8">
    <location>
        <begin position="395"/>
        <end position="416"/>
    </location>
</feature>
<dbReference type="EMBL" id="CP014500">
    <property type="protein sequence ID" value="ANB11520.1"/>
    <property type="molecule type" value="Genomic_DNA"/>
</dbReference>
<organism evidence="9 10">
    <name type="scientific">Sugiyamaella lignohabitans</name>
    <dbReference type="NCBI Taxonomy" id="796027"/>
    <lineage>
        <taxon>Eukaryota</taxon>
        <taxon>Fungi</taxon>
        <taxon>Dikarya</taxon>
        <taxon>Ascomycota</taxon>
        <taxon>Saccharomycotina</taxon>
        <taxon>Dipodascomycetes</taxon>
        <taxon>Dipodascales</taxon>
        <taxon>Trichomonascaceae</taxon>
        <taxon>Sugiyamaella</taxon>
    </lineage>
</organism>
<gene>
    <name evidence="9" type="primary">TPN1</name>
    <name evidence="9" type="ORF">AWJ20_4337</name>
</gene>
<dbReference type="OrthoDB" id="5428495at2759"/>